<evidence type="ECO:0000313" key="2">
    <source>
        <dbReference type="Proteomes" id="UP001501509"/>
    </source>
</evidence>
<protein>
    <submittedName>
        <fullName evidence="1">Uncharacterized protein</fullName>
    </submittedName>
</protein>
<dbReference type="EMBL" id="BAAATD010000012">
    <property type="protein sequence ID" value="GAA2625237.1"/>
    <property type="molecule type" value="Genomic_DNA"/>
</dbReference>
<accession>A0ABP6CUC1</accession>
<proteinExistence type="predicted"/>
<keyword evidence="2" id="KW-1185">Reference proteome</keyword>
<dbReference type="Proteomes" id="UP001501509">
    <property type="component" value="Unassembled WGS sequence"/>
</dbReference>
<name>A0ABP6CUC1_9ACTN</name>
<comment type="caution">
    <text evidence="1">The sequence shown here is derived from an EMBL/GenBank/DDBJ whole genome shotgun (WGS) entry which is preliminary data.</text>
</comment>
<evidence type="ECO:0000313" key="1">
    <source>
        <dbReference type="EMBL" id="GAA2625237.1"/>
    </source>
</evidence>
<dbReference type="RefSeq" id="WP_344546998.1">
    <property type="nucleotide sequence ID" value="NZ_BAAATD010000012.1"/>
</dbReference>
<sequence>MQKLLSEITARPSTVIAGGVELHESTGQVCTRSCRSAAHADRVRTGAYRNRL</sequence>
<organism evidence="1 2">
    <name type="scientific">Actinomadura fulvescens</name>
    <dbReference type="NCBI Taxonomy" id="46160"/>
    <lineage>
        <taxon>Bacteria</taxon>
        <taxon>Bacillati</taxon>
        <taxon>Actinomycetota</taxon>
        <taxon>Actinomycetes</taxon>
        <taxon>Streptosporangiales</taxon>
        <taxon>Thermomonosporaceae</taxon>
        <taxon>Actinomadura</taxon>
    </lineage>
</organism>
<gene>
    <name evidence="1" type="ORF">GCM10010411_72330</name>
</gene>
<reference evidence="2" key="1">
    <citation type="journal article" date="2019" name="Int. J. Syst. Evol. Microbiol.">
        <title>The Global Catalogue of Microorganisms (GCM) 10K type strain sequencing project: providing services to taxonomists for standard genome sequencing and annotation.</title>
        <authorList>
            <consortium name="The Broad Institute Genomics Platform"/>
            <consortium name="The Broad Institute Genome Sequencing Center for Infectious Disease"/>
            <person name="Wu L."/>
            <person name="Ma J."/>
        </authorList>
    </citation>
    <scope>NUCLEOTIDE SEQUENCE [LARGE SCALE GENOMIC DNA]</scope>
    <source>
        <strain evidence="2">JCM 6833</strain>
    </source>
</reference>